<dbReference type="AlphaFoldDB" id="A0A9W6UDV2"/>
<dbReference type="PROSITE" id="PS50013">
    <property type="entry name" value="CHROMO_2"/>
    <property type="match status" value="1"/>
</dbReference>
<dbReference type="CDD" id="cd00024">
    <property type="entry name" value="CD_CSD"/>
    <property type="match status" value="1"/>
</dbReference>
<sequence>MDPSGSRLRCKNLPTNWNYPTRAAIGSIRWSRLKAVNEFGDRPKTRSAPNVADDSRFDFDEELLSEDSWEPDGLAGEYEVEAILDDRTPLSTGTVRSVREFKVKGVGYDEPTWEPASNLSCGGLLYDYLRSKRSERRLQMVQVADED</sequence>
<evidence type="ECO:0000259" key="1">
    <source>
        <dbReference type="PROSITE" id="PS50013"/>
    </source>
</evidence>
<feature type="domain" description="Chromo" evidence="1">
    <location>
        <begin position="78"/>
        <end position="140"/>
    </location>
</feature>
<keyword evidence="3" id="KW-1185">Reference proteome</keyword>
<dbReference type="SUPFAM" id="SSF54160">
    <property type="entry name" value="Chromo domain-like"/>
    <property type="match status" value="1"/>
</dbReference>
<reference evidence="2" key="1">
    <citation type="submission" date="2023-04" db="EMBL/GenBank/DDBJ databases">
        <title>Phytophthora lilii NBRC 32176.</title>
        <authorList>
            <person name="Ichikawa N."/>
            <person name="Sato H."/>
            <person name="Tonouchi N."/>
        </authorList>
    </citation>
    <scope>NUCLEOTIDE SEQUENCE</scope>
    <source>
        <strain evidence="2">NBRC 32176</strain>
    </source>
</reference>
<dbReference type="Pfam" id="PF00385">
    <property type="entry name" value="Chromo"/>
    <property type="match status" value="1"/>
</dbReference>
<proteinExistence type="predicted"/>
<dbReference type="EMBL" id="BSXW01000894">
    <property type="protein sequence ID" value="GMF31297.1"/>
    <property type="molecule type" value="Genomic_DNA"/>
</dbReference>
<dbReference type="Proteomes" id="UP001165083">
    <property type="component" value="Unassembled WGS sequence"/>
</dbReference>
<dbReference type="Gene3D" id="2.40.50.40">
    <property type="match status" value="1"/>
</dbReference>
<gene>
    <name evidence="2" type="ORF">Plil01_001338900</name>
</gene>
<dbReference type="OrthoDB" id="112058at2759"/>
<accession>A0A9W6UDV2</accession>
<evidence type="ECO:0000313" key="2">
    <source>
        <dbReference type="EMBL" id="GMF31297.1"/>
    </source>
</evidence>
<organism evidence="2 3">
    <name type="scientific">Phytophthora lilii</name>
    <dbReference type="NCBI Taxonomy" id="2077276"/>
    <lineage>
        <taxon>Eukaryota</taxon>
        <taxon>Sar</taxon>
        <taxon>Stramenopiles</taxon>
        <taxon>Oomycota</taxon>
        <taxon>Peronosporomycetes</taxon>
        <taxon>Peronosporales</taxon>
        <taxon>Peronosporaceae</taxon>
        <taxon>Phytophthora</taxon>
    </lineage>
</organism>
<protein>
    <submittedName>
        <fullName evidence="2">Unnamed protein product</fullName>
    </submittedName>
</protein>
<dbReference type="InterPro" id="IPR016197">
    <property type="entry name" value="Chromo-like_dom_sf"/>
</dbReference>
<evidence type="ECO:0000313" key="3">
    <source>
        <dbReference type="Proteomes" id="UP001165083"/>
    </source>
</evidence>
<comment type="caution">
    <text evidence="2">The sequence shown here is derived from an EMBL/GenBank/DDBJ whole genome shotgun (WGS) entry which is preliminary data.</text>
</comment>
<dbReference type="SMART" id="SM00298">
    <property type="entry name" value="CHROMO"/>
    <property type="match status" value="1"/>
</dbReference>
<dbReference type="InterPro" id="IPR000953">
    <property type="entry name" value="Chromo/chromo_shadow_dom"/>
</dbReference>
<name>A0A9W6UDV2_9STRA</name>
<dbReference type="InterPro" id="IPR023780">
    <property type="entry name" value="Chromo_domain"/>
</dbReference>